<dbReference type="EMBL" id="JARULN010000008">
    <property type="protein sequence ID" value="MDG5754343.1"/>
    <property type="molecule type" value="Genomic_DNA"/>
</dbReference>
<comment type="caution">
    <text evidence="1">The sequence shown here is derived from an EMBL/GenBank/DDBJ whole genome shotgun (WGS) entry which is preliminary data.</text>
</comment>
<sequence>MKHAQVNRNAEVAVLHERQKNQSKSVHTFIEQLDKIVTDWRAHPIPEQSIQQLKRIEEEYKREGSHIRDAVQQLGTVLHGLQVEKSQTIKEQERCAKRIKENHEREAIVIQIKDLAAFKQEKKEQLQLCMKEQDENKKLVDLLHAQLRDLEDAQRLIQTHVESSFTQAAINTALIQEIRANPNIVANRWMQKKQREHTLDPIFAVPSLFNFQWIVVSPPELIKTSVSQRFNTYYQLELVQEDEIEFVRTKHRKYTKTLV</sequence>
<proteinExistence type="predicted"/>
<keyword evidence="2" id="KW-1185">Reference proteome</keyword>
<name>A0ABT6H678_9BACI</name>
<evidence type="ECO:0000313" key="1">
    <source>
        <dbReference type="EMBL" id="MDG5754343.1"/>
    </source>
</evidence>
<gene>
    <name evidence="1" type="ORF">P6P90_10215</name>
</gene>
<reference evidence="1 2" key="1">
    <citation type="submission" date="2023-04" db="EMBL/GenBank/DDBJ databases">
        <title>Ectobacillus antri isolated from activated sludge.</title>
        <authorList>
            <person name="Yan P."/>
            <person name="Liu X."/>
        </authorList>
    </citation>
    <scope>NUCLEOTIDE SEQUENCE [LARGE SCALE GENOMIC DNA]</scope>
    <source>
        <strain evidence="1 2">C18H</strain>
    </source>
</reference>
<protein>
    <submittedName>
        <fullName evidence="1">Uncharacterized protein</fullName>
    </submittedName>
</protein>
<organism evidence="1 2">
    <name type="scientific">Ectobacillus antri</name>
    <dbReference type="NCBI Taxonomy" id="2486280"/>
    <lineage>
        <taxon>Bacteria</taxon>
        <taxon>Bacillati</taxon>
        <taxon>Bacillota</taxon>
        <taxon>Bacilli</taxon>
        <taxon>Bacillales</taxon>
        <taxon>Bacillaceae</taxon>
        <taxon>Ectobacillus</taxon>
    </lineage>
</organism>
<dbReference type="Proteomes" id="UP001218246">
    <property type="component" value="Unassembled WGS sequence"/>
</dbReference>
<accession>A0ABT6H678</accession>
<evidence type="ECO:0000313" key="2">
    <source>
        <dbReference type="Proteomes" id="UP001218246"/>
    </source>
</evidence>
<dbReference type="RefSeq" id="WP_124565059.1">
    <property type="nucleotide sequence ID" value="NZ_JARRRY010000007.1"/>
</dbReference>